<evidence type="ECO:0000256" key="7">
    <source>
        <dbReference type="SAM" id="MobiDB-lite"/>
    </source>
</evidence>
<evidence type="ECO:0000259" key="9">
    <source>
        <dbReference type="PROSITE" id="PS50011"/>
    </source>
</evidence>
<dbReference type="InterPro" id="IPR008271">
    <property type="entry name" value="Ser/Thr_kinase_AS"/>
</dbReference>
<keyword evidence="8" id="KW-0472">Membrane</keyword>
<evidence type="ECO:0000259" key="10">
    <source>
        <dbReference type="PROSITE" id="PS51285"/>
    </source>
</evidence>
<reference evidence="11 12" key="1">
    <citation type="journal article" date="2012" name="Genome Biol.">
        <title>The genome of the polar eukaryotic microalga coccomyxa subellipsoidea reveals traits of cold adaptation.</title>
        <authorList>
            <person name="Blanc G."/>
            <person name="Agarkova I."/>
            <person name="Grimwood J."/>
            <person name="Kuo A."/>
            <person name="Brueggeman A."/>
            <person name="Dunigan D."/>
            <person name="Gurnon J."/>
            <person name="Ladunga I."/>
            <person name="Lindquist E."/>
            <person name="Lucas S."/>
            <person name="Pangilinan J."/>
            <person name="Proschold T."/>
            <person name="Salamov A."/>
            <person name="Schmutz J."/>
            <person name="Weeks D."/>
            <person name="Yamada T."/>
            <person name="Claverie J.M."/>
            <person name="Grigoriev I."/>
            <person name="Van Etten J."/>
            <person name="Lomsadze A."/>
            <person name="Borodovsky M."/>
        </authorList>
    </citation>
    <scope>NUCLEOTIDE SEQUENCE [LARGE SCALE GENOMIC DNA]</scope>
    <source>
        <strain evidence="11 12">C-169</strain>
    </source>
</reference>
<dbReference type="GeneID" id="17042920"/>
<evidence type="ECO:0000256" key="8">
    <source>
        <dbReference type="SAM" id="Phobius"/>
    </source>
</evidence>
<dbReference type="InterPro" id="IPR000961">
    <property type="entry name" value="AGC-kinase_C"/>
</dbReference>
<dbReference type="OrthoDB" id="567714at2759"/>
<dbReference type="PANTHER" id="PTHR24353:SF37">
    <property type="entry name" value="CAMP-DEPENDENT PROTEIN KINASE CATALYTIC SUBUNIT PRKX"/>
    <property type="match status" value="1"/>
</dbReference>
<organism evidence="11 12">
    <name type="scientific">Coccomyxa subellipsoidea (strain C-169)</name>
    <name type="common">Green microalga</name>
    <dbReference type="NCBI Taxonomy" id="574566"/>
    <lineage>
        <taxon>Eukaryota</taxon>
        <taxon>Viridiplantae</taxon>
        <taxon>Chlorophyta</taxon>
        <taxon>core chlorophytes</taxon>
        <taxon>Trebouxiophyceae</taxon>
        <taxon>Trebouxiophyceae incertae sedis</taxon>
        <taxon>Coccomyxaceae</taxon>
        <taxon>Coccomyxa</taxon>
        <taxon>Coccomyxa subellipsoidea</taxon>
    </lineage>
</organism>
<dbReference type="Proteomes" id="UP000007264">
    <property type="component" value="Unassembled WGS sequence"/>
</dbReference>
<feature type="transmembrane region" description="Helical" evidence="8">
    <location>
        <begin position="566"/>
        <end position="587"/>
    </location>
</feature>
<evidence type="ECO:0000256" key="6">
    <source>
        <dbReference type="PROSITE-ProRule" id="PRU10141"/>
    </source>
</evidence>
<protein>
    <submittedName>
        <fullName evidence="11">Kinase-like protein</fullName>
    </submittedName>
</protein>
<keyword evidence="12" id="KW-1185">Reference proteome</keyword>
<dbReference type="GO" id="GO:0005952">
    <property type="term" value="C:cAMP-dependent protein kinase complex"/>
    <property type="evidence" value="ECO:0007669"/>
    <property type="project" value="TreeGrafter"/>
</dbReference>
<keyword evidence="2" id="KW-0808">Transferase</keyword>
<keyword evidence="3 6" id="KW-0547">Nucleotide-binding</keyword>
<dbReference type="STRING" id="574566.I0Z2Q0"/>
<evidence type="ECO:0000256" key="1">
    <source>
        <dbReference type="ARBA" id="ARBA00022527"/>
    </source>
</evidence>
<dbReference type="GO" id="GO:0005524">
    <property type="term" value="F:ATP binding"/>
    <property type="evidence" value="ECO:0007669"/>
    <property type="project" value="UniProtKB-UniRule"/>
</dbReference>
<feature type="transmembrane region" description="Helical" evidence="8">
    <location>
        <begin position="533"/>
        <end position="560"/>
    </location>
</feature>
<keyword evidence="1" id="KW-0723">Serine/threonine-protein kinase</keyword>
<feature type="region of interest" description="Disordered" evidence="7">
    <location>
        <begin position="438"/>
        <end position="492"/>
    </location>
</feature>
<name>I0Z2Q0_COCSC</name>
<feature type="binding site" evidence="6">
    <location>
        <position position="135"/>
    </location>
    <ligand>
        <name>ATP</name>
        <dbReference type="ChEBI" id="CHEBI:30616"/>
    </ligand>
</feature>
<dbReference type="EMBL" id="AGSI01000005">
    <property type="protein sequence ID" value="EIE24919.1"/>
    <property type="molecule type" value="Genomic_DNA"/>
</dbReference>
<dbReference type="GO" id="GO:0004691">
    <property type="term" value="F:cAMP-dependent protein kinase activity"/>
    <property type="evidence" value="ECO:0007669"/>
    <property type="project" value="TreeGrafter"/>
</dbReference>
<keyword evidence="8" id="KW-0812">Transmembrane</keyword>
<dbReference type="FunFam" id="3.30.200.20:FF:000042">
    <property type="entry name" value="Aurora kinase A"/>
    <property type="match status" value="1"/>
</dbReference>
<evidence type="ECO:0000313" key="11">
    <source>
        <dbReference type="EMBL" id="EIE24919.1"/>
    </source>
</evidence>
<dbReference type="PROSITE" id="PS00107">
    <property type="entry name" value="PROTEIN_KINASE_ATP"/>
    <property type="match status" value="1"/>
</dbReference>
<dbReference type="Gene3D" id="1.10.510.10">
    <property type="entry name" value="Transferase(Phosphotransferase) domain 1"/>
    <property type="match status" value="1"/>
</dbReference>
<evidence type="ECO:0000256" key="5">
    <source>
        <dbReference type="ARBA" id="ARBA00022840"/>
    </source>
</evidence>
<proteinExistence type="predicted"/>
<dbReference type="AlphaFoldDB" id="I0Z2Q0"/>
<keyword evidence="5 6" id="KW-0067">ATP-binding</keyword>
<keyword evidence="8" id="KW-1133">Transmembrane helix</keyword>
<dbReference type="KEGG" id="csl:COCSUDRAFT_65594"/>
<dbReference type="InterPro" id="IPR011009">
    <property type="entry name" value="Kinase-like_dom_sf"/>
</dbReference>
<accession>I0Z2Q0</accession>
<dbReference type="InterPro" id="IPR017441">
    <property type="entry name" value="Protein_kinase_ATP_BS"/>
</dbReference>
<dbReference type="SMART" id="SM00133">
    <property type="entry name" value="S_TK_X"/>
    <property type="match status" value="1"/>
</dbReference>
<dbReference type="CDD" id="cd05580">
    <property type="entry name" value="STKc_PKA_like"/>
    <property type="match status" value="1"/>
</dbReference>
<feature type="domain" description="AGC-kinase C-terminal" evidence="10">
    <location>
        <begin position="374"/>
        <end position="443"/>
    </location>
</feature>
<comment type="caution">
    <text evidence="11">The sequence shown here is derived from an EMBL/GenBank/DDBJ whole genome shotgun (WGS) entry which is preliminary data.</text>
</comment>
<dbReference type="eggNOG" id="KOG0616">
    <property type="taxonomic scope" value="Eukaryota"/>
</dbReference>
<keyword evidence="4" id="KW-0418">Kinase</keyword>
<dbReference type="InterPro" id="IPR000719">
    <property type="entry name" value="Prot_kinase_dom"/>
</dbReference>
<evidence type="ECO:0000313" key="12">
    <source>
        <dbReference type="Proteomes" id="UP000007264"/>
    </source>
</evidence>
<gene>
    <name evidence="11" type="ORF">COCSUDRAFT_65594</name>
</gene>
<dbReference type="SUPFAM" id="SSF56112">
    <property type="entry name" value="Protein kinase-like (PK-like)"/>
    <property type="match status" value="1"/>
</dbReference>
<dbReference type="FunFam" id="1.10.510.10:FF:000210">
    <property type="entry name" value="Non-specific serine/threonine protein kinase"/>
    <property type="match status" value="1"/>
</dbReference>
<dbReference type="SMART" id="SM00220">
    <property type="entry name" value="S_TKc"/>
    <property type="match status" value="1"/>
</dbReference>
<feature type="transmembrane region" description="Helical" evidence="8">
    <location>
        <begin position="636"/>
        <end position="660"/>
    </location>
</feature>
<evidence type="ECO:0000256" key="2">
    <source>
        <dbReference type="ARBA" id="ARBA00022679"/>
    </source>
</evidence>
<dbReference type="PROSITE" id="PS51285">
    <property type="entry name" value="AGC_KINASE_CTER"/>
    <property type="match status" value="1"/>
</dbReference>
<sequence length="688" mass="74140">MEDLMDGQPIKRKLFSNKSLGNIRAALRRGNNDLLIEESSGSSPDLKTTLARQRFARMGLAQTLSSASSGDLSELIPAQRATSEPRILGQLHKQPLNVLYPSLDGLELLRTLGTGSFGRVRLVRCLSTGQFLALKALKKADVVRLNQQRHIANEKDILAAIHHPFIVDLHAVYSDATRVYMLMGYVPGGELFSHLQKSPRRRLPAPAARFYAASVLLALEYLHERHIVYRDLKPENILLDAAGYIKLADFGFAKILEEDRTYTMCGTPEYIAPEVIQMLGHTGAVDYWSLGVLIYEMLAGAPPFLAAQAAGQPGSRGATLDTYRKIIGGQLNFPAHITLPAKDLIRRLLAADPGTRLGSLSGGAQDIKDHPFFQGLDWDALLRRELPAPIVPEVLRDGDASNFGLYSESVDVEVPASPHSAEAADSFFRDWLHSAAEQGAGTGSGSQWLGAEVSPSSHRAPVANGRKSELSSTDDSSLFRLSPGGPPSPPTAGGFPQSFADLSIDDVASSSARPSLRSMAYEQQVAAMGNLALIAYGVAFVGSCLSWVLLLAGTGALYGVCPEACLYYFGLSWWSVCFQFIILLASVPVGALGAKSWKSAVLALLAANTAVVMKQADGYLSLKETDPYYSSFPDRINTTITGFTLVSIFNVMLILAIGAVDEECTKISAPQHSAYSNSEPAAYPRAGP</sequence>
<evidence type="ECO:0000256" key="4">
    <source>
        <dbReference type="ARBA" id="ARBA00022777"/>
    </source>
</evidence>
<feature type="domain" description="Protein kinase" evidence="9">
    <location>
        <begin position="106"/>
        <end position="373"/>
    </location>
</feature>
<dbReference type="Pfam" id="PF00069">
    <property type="entry name" value="Pkinase"/>
    <property type="match status" value="1"/>
</dbReference>
<dbReference type="PROSITE" id="PS00108">
    <property type="entry name" value="PROTEIN_KINASE_ST"/>
    <property type="match status" value="1"/>
</dbReference>
<evidence type="ECO:0000256" key="3">
    <source>
        <dbReference type="ARBA" id="ARBA00022741"/>
    </source>
</evidence>
<dbReference type="PANTHER" id="PTHR24353">
    <property type="entry name" value="CYCLIC NUCLEOTIDE-DEPENDENT PROTEIN KINASE"/>
    <property type="match status" value="1"/>
</dbReference>
<dbReference type="Gene3D" id="3.30.200.20">
    <property type="entry name" value="Phosphorylase Kinase, domain 1"/>
    <property type="match status" value="1"/>
</dbReference>
<dbReference type="PROSITE" id="PS50011">
    <property type="entry name" value="PROTEIN_KINASE_DOM"/>
    <property type="match status" value="1"/>
</dbReference>
<dbReference type="RefSeq" id="XP_005649463.1">
    <property type="nucleotide sequence ID" value="XM_005649406.1"/>
</dbReference>